<dbReference type="UCSC" id="uc064ngn.1">
    <property type="organism name" value="human"/>
</dbReference>
<dbReference type="ChiTaRS" id="YTHDF3">
    <property type="organism name" value="human"/>
</dbReference>
<evidence type="ECO:0000313" key="3">
    <source>
        <dbReference type="Proteomes" id="UP000005640"/>
    </source>
</evidence>
<dbReference type="MassIVE" id="A0A087X0U5"/>
<organism evidence="2 3">
    <name type="scientific">Homo sapiens</name>
    <name type="common">Human</name>
    <dbReference type="NCBI Taxonomy" id="9606"/>
    <lineage>
        <taxon>Eukaryota</taxon>
        <taxon>Metazoa</taxon>
        <taxon>Chordata</taxon>
        <taxon>Craniata</taxon>
        <taxon>Vertebrata</taxon>
        <taxon>Euteleostomi</taxon>
        <taxon>Mammalia</taxon>
        <taxon>Eutheria</taxon>
        <taxon>Euarchontoglires</taxon>
        <taxon>Primates</taxon>
        <taxon>Haplorrhini</taxon>
        <taxon>Catarrhini</taxon>
        <taxon>Hominidae</taxon>
        <taxon>Homo</taxon>
    </lineage>
</organism>
<reference evidence="2" key="4">
    <citation type="submission" date="2025-08" db="UniProtKB">
        <authorList>
            <consortium name="Ensembl"/>
        </authorList>
    </citation>
    <scope>IDENTIFICATION</scope>
</reference>
<dbReference type="AlphaFoldDB" id="A0A087X0U5"/>
<dbReference type="EMBL" id="AC011978">
    <property type="status" value="NOT_ANNOTATED_CDS"/>
    <property type="molecule type" value="Genomic_DNA"/>
</dbReference>
<dbReference type="Proteomes" id="UP000005640">
    <property type="component" value="Chromosome 8"/>
</dbReference>
<dbReference type="HGNC" id="HGNC:26465">
    <property type="gene designation" value="YTHDF3"/>
</dbReference>
<keyword evidence="3" id="KW-1185">Reference proteome</keyword>
<reference evidence="2 3" key="1">
    <citation type="journal article" date="2001" name="Nature">
        <title>Initial sequencing and analysis of the human genome.</title>
        <authorList>
            <consortium name="International Human Genome Sequencing Consortium"/>
            <person name="Lander E.S."/>
            <person name="Linton L.M."/>
            <person name="Birren B."/>
            <person name="Nusbaum C."/>
            <person name="Zody M.C."/>
            <person name="Baldwin J."/>
            <person name="Devon K."/>
            <person name="Dewar K."/>
            <person name="Doyle M."/>
            <person name="FitzHugh W."/>
            <person name="Funke R."/>
            <person name="Gage D."/>
            <person name="Harris K."/>
            <person name="Heaford A."/>
            <person name="Howland J."/>
            <person name="Kann L."/>
            <person name="Lehoczky J."/>
            <person name="LeVine R."/>
            <person name="McEwan P."/>
            <person name="McKernan K."/>
            <person name="Meldrim J."/>
            <person name="Mesirov J.P."/>
            <person name="Miranda C."/>
            <person name="Morris W."/>
            <person name="Naylor J."/>
            <person name="Raymond C."/>
            <person name="Rosetti M."/>
            <person name="Santos R."/>
            <person name="Sheridan A."/>
            <person name="Sougnez C."/>
            <person name="Stange-Thomann N."/>
            <person name="Stojanovic N."/>
            <person name="Subramanian A."/>
            <person name="Wyman D."/>
            <person name="Rogers J."/>
            <person name="Sulston J."/>
            <person name="Ainscough R."/>
            <person name="Beck S."/>
            <person name="Bentley D."/>
            <person name="Burton J."/>
            <person name="Clee C."/>
            <person name="Carter N."/>
            <person name="Coulson A."/>
            <person name="Deadman R."/>
            <person name="Deloukas P."/>
            <person name="Dunham A."/>
            <person name="Dunham I."/>
            <person name="Durbin R."/>
            <person name="French L."/>
            <person name="Grafham D."/>
            <person name="Gregory S."/>
            <person name="Hubbard T."/>
            <person name="Humphray S."/>
            <person name="Hunt A."/>
            <person name="Jones M."/>
            <person name="Lloyd C."/>
            <person name="McMurray A."/>
            <person name="Matthews L."/>
            <person name="Mercer S."/>
            <person name="Milne S."/>
            <person name="Mullikin J.C."/>
            <person name="Mungall A."/>
            <person name="Plumb R."/>
            <person name="Ross M."/>
            <person name="Shownkeen R."/>
            <person name="Sims S."/>
            <person name="Waterston R.H."/>
            <person name="Wilson R.K."/>
            <person name="Hillier L.W."/>
            <person name="McPherson J.D."/>
            <person name="Marra M.A."/>
            <person name="Mardis E.R."/>
            <person name="Fulton L.A."/>
            <person name="Chinwalla A.T."/>
            <person name="Pepin K.H."/>
            <person name="Gish W.R."/>
            <person name="Chissoe S.L."/>
            <person name="Wendl M.C."/>
            <person name="Delehaunty K.D."/>
            <person name="Miner T.L."/>
            <person name="Delehaunty A."/>
            <person name="Kramer J.B."/>
            <person name="Cook L.L."/>
            <person name="Fulton R.S."/>
            <person name="Johnson D.L."/>
            <person name="Minx P.J."/>
            <person name="Clifton S.W."/>
            <person name="Hawkins T."/>
            <person name="Branscomb E."/>
            <person name="Predki P."/>
            <person name="Richardson P."/>
            <person name="Wenning S."/>
            <person name="Slezak T."/>
            <person name="Doggett N."/>
            <person name="Cheng J.F."/>
            <person name="Olsen A."/>
            <person name="Lucas S."/>
            <person name="Elkin C."/>
            <person name="Uberbacher E."/>
            <person name="Frazier M."/>
            <person name="Gibbs R.A."/>
            <person name="Muzny D.M."/>
            <person name="Scherer S.E."/>
            <person name="Bouck J.B."/>
            <person name="Sodergren E.J."/>
            <person name="Worley K.C."/>
            <person name="Rives C.M."/>
            <person name="Gorrell J.H."/>
            <person name="Metzker M.L."/>
            <person name="Naylor S.L."/>
            <person name="Kucherlapati R.S."/>
            <person name="Nelson D.L."/>
            <person name="Weinstock G.M."/>
            <person name="Sakaki Y."/>
            <person name="Fujiyama A."/>
            <person name="Hattori M."/>
            <person name="Yada T."/>
            <person name="Toyoda A."/>
            <person name="Itoh T."/>
            <person name="Kawagoe C."/>
            <person name="Watanabe H."/>
            <person name="Totoki Y."/>
            <person name="Taylor T."/>
            <person name="Weissenbach J."/>
            <person name="Heilig R."/>
            <person name="Saurin W."/>
            <person name="Artiguenave F."/>
            <person name="Brottier P."/>
            <person name="Bruls T."/>
            <person name="Pelletier E."/>
            <person name="Robert C."/>
            <person name="Wincker P."/>
            <person name="Smith D.R."/>
            <person name="Doucette-Stamm L."/>
            <person name="Rubenfield M."/>
            <person name="Weinstock K."/>
            <person name="Lee H.M."/>
            <person name="Dubois J."/>
            <person name="Rosenthal A."/>
            <person name="Platzer M."/>
            <person name="Nyakatura G."/>
            <person name="Taudien S."/>
            <person name="Rump A."/>
            <person name="Yang H."/>
            <person name="Yu J."/>
            <person name="Wang J."/>
            <person name="Huang G."/>
            <person name="Gu J."/>
            <person name="Hood L."/>
            <person name="Rowen L."/>
            <person name="Madan A."/>
            <person name="Qin S."/>
            <person name="Davis R.W."/>
            <person name="Federspiel N.A."/>
            <person name="Abola A.P."/>
            <person name="Proctor M.J."/>
            <person name="Myers R.M."/>
            <person name="Schmutz J."/>
            <person name="Dickson M."/>
            <person name="Grimwood J."/>
            <person name="Cox D.R."/>
            <person name="Olson M.V."/>
            <person name="Kaul R."/>
            <person name="Raymond C."/>
            <person name="Shimizu N."/>
            <person name="Kawasaki K."/>
            <person name="Minoshima S."/>
            <person name="Evans G.A."/>
            <person name="Athanasiou M."/>
            <person name="Schultz R."/>
            <person name="Roe B.A."/>
            <person name="Chen F."/>
            <person name="Pan H."/>
            <person name="Ramser J."/>
            <person name="Lehrach H."/>
            <person name="Reinhardt R."/>
            <person name="McCombie W.R."/>
            <person name="de la Bastide M."/>
            <person name="Dedhia N."/>
            <person name="Blocker H."/>
            <person name="Hornischer K."/>
            <person name="Nordsiek G."/>
            <person name="Agarwala R."/>
            <person name="Aravind L."/>
            <person name="Bailey J.A."/>
            <person name="Bateman A."/>
            <person name="Batzoglou S."/>
            <person name="Birney E."/>
            <person name="Bork P."/>
            <person name="Brown D.G."/>
            <person name="Burge C.B."/>
            <person name="Cerutti L."/>
            <person name="Chen H.C."/>
            <person name="Church D."/>
            <person name="Clamp M."/>
            <person name="Copley R.R."/>
            <person name="Doerks T."/>
            <person name="Eddy S.R."/>
            <person name="Eichler E.E."/>
            <person name="Furey T.S."/>
            <person name="Galagan J."/>
            <person name="Gilbert J.G."/>
            <person name="Harmon C."/>
            <person name="Hayashizaki Y."/>
            <person name="Haussler D."/>
            <person name="Hermjakob H."/>
            <person name="Hokamp K."/>
            <person name="Jang W."/>
            <person name="Johnson L.S."/>
            <person name="Jones T.A."/>
            <person name="Kasif S."/>
            <person name="Kaspryzk A."/>
            <person name="Kennedy S."/>
            <person name="Kent W.J."/>
            <person name="Kitts P."/>
            <person name="Koonin E.V."/>
            <person name="Korf I."/>
            <person name="Kulp D."/>
            <person name="Lancet D."/>
            <person name="Lowe T.M."/>
            <person name="McLysaght A."/>
            <person name="Mikkelsen T."/>
            <person name="Moran J.V."/>
            <person name="Mulder N."/>
            <person name="Pollara V.J."/>
            <person name="Ponting C.P."/>
            <person name="Schuler G."/>
            <person name="Schultz J."/>
            <person name="Slater G."/>
            <person name="Smit A.F."/>
            <person name="Stupka E."/>
            <person name="Szustakowski J."/>
            <person name="Thierry-Mieg D."/>
            <person name="Thierry-Mieg J."/>
            <person name="Wagner L."/>
            <person name="Wallis J."/>
            <person name="Wheeler R."/>
            <person name="Williams A."/>
            <person name="Wolf Y.I."/>
            <person name="Wolfe K.H."/>
            <person name="Yang S.P."/>
            <person name="Yeh R.F."/>
            <person name="Collins F."/>
            <person name="Guyer M.S."/>
            <person name="Peterson J."/>
            <person name="Felsenfeld A."/>
            <person name="Wetterstrand K.A."/>
            <person name="Patrinos A."/>
            <person name="Morgan M.J."/>
            <person name="de Jong P."/>
            <person name="Catanese J.J."/>
            <person name="Osoegawa K."/>
            <person name="Shizuya H."/>
            <person name="Choi S."/>
            <person name="Chen Y.J."/>
        </authorList>
    </citation>
    <scope>NUCLEOTIDE SEQUENCE [LARGE SCALE GENOMIC DNA]</scope>
</reference>
<dbReference type="Ensembl" id="ENST00000613853.4">
    <property type="protein sequence ID" value="ENSP00000483659.1"/>
    <property type="gene ID" value="ENSG00000185728.18"/>
</dbReference>
<reference evidence="2" key="5">
    <citation type="submission" date="2025-09" db="UniProtKB">
        <authorList>
            <consortium name="Ensembl"/>
        </authorList>
    </citation>
    <scope>IDENTIFICATION</scope>
</reference>
<dbReference type="ExpressionAtlas" id="A0A087X0U5">
    <property type="expression patterns" value="baseline and differential"/>
</dbReference>
<feature type="region of interest" description="Disordered" evidence="1">
    <location>
        <begin position="16"/>
        <end position="54"/>
    </location>
</feature>
<reference evidence="2 3" key="2">
    <citation type="journal article" date="2004" name="Nature">
        <title>Finishing the euchromatic sequence of the human genome.</title>
        <authorList>
            <consortium name="International Human Genome Sequencing Consortium"/>
        </authorList>
    </citation>
    <scope>NUCLEOTIDE SEQUENCE [LARGE SCALE GENOMIC DNA]</scope>
</reference>
<feature type="compositionally biased region" description="Polar residues" evidence="1">
    <location>
        <begin position="18"/>
        <end position="27"/>
    </location>
</feature>
<dbReference type="Ensembl" id="ENST00000613853.4">
    <property type="protein sequence ID" value="ENSP00000483659.1"/>
    <property type="gene ID" value="ENSG00000185728.17"/>
</dbReference>
<gene>
    <name evidence="2" type="primary">YTHDF3</name>
</gene>
<reference evidence="2 3" key="3">
    <citation type="journal article" date="2006" name="Nature">
        <title>DNA sequence and analysis of human chromosome 8.</title>
        <authorList>
            <person name="Nusbaum C."/>
            <person name="Mikkelsen T.S."/>
            <person name="Zody M.C."/>
            <person name="Asakawa S."/>
            <person name="Taudien S."/>
            <person name="Garber M."/>
            <person name="Kodira C.D."/>
            <person name="Schueler M.G."/>
            <person name="Shimizu A."/>
            <person name="Whittaker C.A."/>
            <person name="Chang J.L."/>
            <person name="Cuomo C.A."/>
            <person name="Dewar K."/>
            <person name="FitzGerald M.G."/>
            <person name="Yang X."/>
            <person name="Allen N.R."/>
            <person name="Anderson S."/>
            <person name="Asakawa T."/>
            <person name="Blechschmidt K."/>
            <person name="Bloom T."/>
            <person name="Borowsky M.L."/>
            <person name="Butler J."/>
            <person name="Cook A."/>
            <person name="Corum B."/>
            <person name="DeArellano K."/>
            <person name="DeCaprio D."/>
            <person name="Dooley K.T."/>
            <person name="Dorris L.III."/>
            <person name="Engels R."/>
            <person name="Glockner G."/>
            <person name="Hafez N."/>
            <person name="Hagopian D.S."/>
            <person name="Hall J.L."/>
            <person name="Ishikawa S.K."/>
            <person name="Jaffe D.B."/>
            <person name="Kamat A."/>
            <person name="Kudoh J."/>
            <person name="Lehmann R."/>
            <person name="Lokitsang T."/>
            <person name="Macdonald P."/>
            <person name="Major J.E."/>
            <person name="Matthews C.D."/>
            <person name="Mauceli E."/>
            <person name="Menzel U."/>
            <person name="Mihalev A.H."/>
            <person name="Minoshima S."/>
            <person name="Murayama Y."/>
            <person name="Naylor J.W."/>
            <person name="Nicol R."/>
            <person name="Nguyen C."/>
            <person name="O'Leary S.B."/>
            <person name="O'Neill K."/>
            <person name="Parker S.C."/>
            <person name="Polley A."/>
            <person name="Raymond C.K."/>
            <person name="Reichwald K."/>
            <person name="Rodriguez J."/>
            <person name="Sasaki T."/>
            <person name="Schilhabel M."/>
            <person name="Siddiqui R."/>
            <person name="Smith C.L."/>
            <person name="Sneddon T.P."/>
            <person name="Talamas J.A."/>
            <person name="Tenzin P."/>
            <person name="Topham K."/>
            <person name="Venkataraman V."/>
            <person name="Wen G."/>
            <person name="Yamazaki S."/>
            <person name="Young S.K."/>
            <person name="Zeng Q."/>
            <person name="Zimmer A.R."/>
            <person name="Rosenthal A."/>
            <person name="Birren B.W."/>
            <person name="Platzer M."/>
            <person name="Shimizu N."/>
            <person name="Lander E.S."/>
        </authorList>
    </citation>
    <scope>NUCLEOTIDE SEQUENCE [LARGE SCALE GENOMIC DNA]</scope>
</reference>
<dbReference type="VEuPathDB" id="HostDB:ENSG00000185728"/>
<accession>A0A087X0U5</accession>
<protein>
    <submittedName>
        <fullName evidence="2">YTH N6-methyladenosine RNA binding protein F3</fullName>
    </submittedName>
</protein>
<feature type="non-terminal residue" evidence="2">
    <location>
        <position position="119"/>
    </location>
</feature>
<dbReference type="Antibodypedia" id="24763">
    <property type="antibodies" value="141 antibodies from 23 providers"/>
</dbReference>
<dbReference type="Bgee" id="ENSG00000185728">
    <property type="expression patterns" value="Expressed in endothelial cell and 214 other cell types or tissues"/>
</dbReference>
<proteinExistence type="evidence at protein level"/>
<dbReference type="OpenTargets" id="ENSG00000185728"/>
<dbReference type="OrthoDB" id="306690at2759"/>
<evidence type="ECO:0000256" key="1">
    <source>
        <dbReference type="SAM" id="MobiDB-lite"/>
    </source>
</evidence>
<dbReference type="EMBL" id="KF459652">
    <property type="status" value="NOT_ANNOTATED_CDS"/>
    <property type="molecule type" value="Genomic_DNA"/>
</dbReference>
<sequence length="119" mass="13203">MFYLDLTLFHRAEETGEESFSVQNGSIHQKDAVNDDDFEPYLSSQTNQSNSYPPMSDPYMPSYYAPSIGFPYSLGEAAWSTAGDQPMPYLTTYGQMSNGEHHYIPDGVFSQPGALGNTP</sequence>
<name>A0A087X0U5_HUMAN</name>
<keyword evidence="4 5" id="KW-1267">Proteomics identification</keyword>
<evidence type="ECO:0000313" key="2">
    <source>
        <dbReference type="Ensembl" id="ENSP00000483659.1"/>
    </source>
</evidence>
<evidence type="ECO:0007829" key="4">
    <source>
        <dbReference type="PeptideAtlas" id="A0A087X0U5"/>
    </source>
</evidence>
<evidence type="ECO:0007829" key="5">
    <source>
        <dbReference type="ProteomicsDB" id="A0A087X0U5"/>
    </source>
</evidence>
<dbReference type="GeneTree" id="ENSGT00940000158777"/>